<keyword evidence="1" id="KW-0812">Transmembrane</keyword>
<organism evidence="2 3">
    <name type="scientific">Herbiconiux ginsengi</name>
    <dbReference type="NCBI Taxonomy" id="381665"/>
    <lineage>
        <taxon>Bacteria</taxon>
        <taxon>Bacillati</taxon>
        <taxon>Actinomycetota</taxon>
        <taxon>Actinomycetes</taxon>
        <taxon>Micrococcales</taxon>
        <taxon>Microbacteriaceae</taxon>
        <taxon>Herbiconiux</taxon>
    </lineage>
</organism>
<sequence length="65" mass="6783">MAGAVKRSSSRLLSISIVFAVIAALAAVLLVGPLLFGAFQSNSCSEEYIEQHPGFVCRDTGTNAP</sequence>
<protein>
    <submittedName>
        <fullName evidence="2">Uncharacterized protein</fullName>
    </submittedName>
</protein>
<dbReference type="AlphaFoldDB" id="A0A1H3T5X8"/>
<name>A0A1H3T5X8_9MICO</name>
<keyword evidence="3" id="KW-1185">Reference proteome</keyword>
<reference evidence="2 3" key="1">
    <citation type="submission" date="2016-10" db="EMBL/GenBank/DDBJ databases">
        <authorList>
            <person name="de Groot N.N."/>
        </authorList>
    </citation>
    <scope>NUCLEOTIDE SEQUENCE [LARGE SCALE GENOMIC DNA]</scope>
    <source>
        <strain evidence="2 3">CGMCC 4.3491</strain>
    </source>
</reference>
<dbReference type="Proteomes" id="UP000198891">
    <property type="component" value="Unassembled WGS sequence"/>
</dbReference>
<evidence type="ECO:0000313" key="2">
    <source>
        <dbReference type="EMBL" id="SDZ45288.1"/>
    </source>
</evidence>
<evidence type="ECO:0000256" key="1">
    <source>
        <dbReference type="SAM" id="Phobius"/>
    </source>
</evidence>
<proteinExistence type="predicted"/>
<dbReference type="EMBL" id="FNPZ01000004">
    <property type="protein sequence ID" value="SDZ45288.1"/>
    <property type="molecule type" value="Genomic_DNA"/>
</dbReference>
<evidence type="ECO:0000313" key="3">
    <source>
        <dbReference type="Proteomes" id="UP000198891"/>
    </source>
</evidence>
<feature type="transmembrane region" description="Helical" evidence="1">
    <location>
        <begin position="12"/>
        <end position="36"/>
    </location>
</feature>
<keyword evidence="1" id="KW-1133">Transmembrane helix</keyword>
<accession>A0A1H3T5X8</accession>
<keyword evidence="1" id="KW-0472">Membrane</keyword>
<gene>
    <name evidence="2" type="ORF">SAMN05216554_3994</name>
</gene>